<organism evidence="6">
    <name type="scientific">Candidatus Methanogaster sp. ANME-2c ERB4</name>
    <dbReference type="NCBI Taxonomy" id="2759911"/>
    <lineage>
        <taxon>Archaea</taxon>
        <taxon>Methanobacteriati</taxon>
        <taxon>Methanobacteriota</taxon>
        <taxon>Stenosarchaea group</taxon>
        <taxon>Methanomicrobia</taxon>
        <taxon>Methanosarcinales</taxon>
        <taxon>ANME-2 cluster</taxon>
        <taxon>Candidatus Methanogasteraceae</taxon>
        <taxon>Candidatus Methanogaster</taxon>
    </lineage>
</organism>
<dbReference type="CDD" id="cd06464">
    <property type="entry name" value="ACD_sHsps-like"/>
    <property type="match status" value="1"/>
</dbReference>
<feature type="domain" description="CS" evidence="4">
    <location>
        <begin position="81"/>
        <end position="170"/>
    </location>
</feature>
<accession>A0A7G9YQK9</accession>
<dbReference type="PROSITE" id="PS01031">
    <property type="entry name" value="SHSP"/>
    <property type="match status" value="1"/>
</dbReference>
<dbReference type="InterPro" id="IPR002068">
    <property type="entry name" value="A-crystallin/Hsp20_dom"/>
</dbReference>
<evidence type="ECO:0000256" key="2">
    <source>
        <dbReference type="RuleBase" id="RU003616"/>
    </source>
</evidence>
<dbReference type="AlphaFoldDB" id="A0A7G9YQK9"/>
<dbReference type="InterPro" id="IPR007052">
    <property type="entry name" value="CS_dom"/>
</dbReference>
<dbReference type="Gene3D" id="2.60.40.790">
    <property type="match status" value="1"/>
</dbReference>
<evidence type="ECO:0000313" key="6">
    <source>
        <dbReference type="EMBL" id="QNO50293.1"/>
    </source>
</evidence>
<dbReference type="EMBL" id="MT631418">
    <property type="protein sequence ID" value="QNO50293.1"/>
    <property type="molecule type" value="Genomic_DNA"/>
</dbReference>
<proteinExistence type="inferred from homology"/>
<evidence type="ECO:0000259" key="4">
    <source>
        <dbReference type="PROSITE" id="PS51203"/>
    </source>
</evidence>
<gene>
    <name evidence="6" type="ORF">AHGKLJGF_00028</name>
    <name evidence="5" type="ORF">FNHHLANA_00001</name>
</gene>
<dbReference type="EMBL" id="MT630887">
    <property type="protein sequence ID" value="QNO44008.1"/>
    <property type="molecule type" value="Genomic_DNA"/>
</dbReference>
<sequence length="170" mass="19134">MVATKDVVRNSIMRKRKSYDDAPIDFDIFEDMLDDLIDRIDEIGDTVPMVYGFSVTKRPGEAPEIFEFGSRPMLDDPVPEGYKPLLEVFETDDCVQVVAELPGIDKEDISMDATENTLTIRVLVEDREFAETIELPARVDPSSATATYRNGVLEVALKRTGDARTRIEIT</sequence>
<evidence type="ECO:0000259" key="3">
    <source>
        <dbReference type="PROSITE" id="PS01031"/>
    </source>
</evidence>
<dbReference type="SUPFAM" id="SSF49764">
    <property type="entry name" value="HSP20-like chaperones"/>
    <property type="match status" value="1"/>
</dbReference>
<reference evidence="6" key="1">
    <citation type="submission" date="2020-06" db="EMBL/GenBank/DDBJ databases">
        <title>Unique genomic features of the anaerobic methanotrophic archaea.</title>
        <authorList>
            <person name="Chadwick G.L."/>
            <person name="Skennerton C.T."/>
            <person name="Laso-Perez R."/>
            <person name="Leu A.O."/>
            <person name="Speth D.R."/>
            <person name="Yu H."/>
            <person name="Morgan-Lang C."/>
            <person name="Hatzenpichler R."/>
            <person name="Goudeau D."/>
            <person name="Malmstrom R."/>
            <person name="Brazelton W.J."/>
            <person name="Woyke T."/>
            <person name="Hallam S.J."/>
            <person name="Tyson G.W."/>
            <person name="Wegener G."/>
            <person name="Boetius A."/>
            <person name="Orphan V."/>
        </authorList>
    </citation>
    <scope>NUCLEOTIDE SEQUENCE</scope>
</reference>
<dbReference type="PROSITE" id="PS51203">
    <property type="entry name" value="CS"/>
    <property type="match status" value="1"/>
</dbReference>
<protein>
    <submittedName>
        <fullName evidence="6">Uncharacterized protein</fullName>
    </submittedName>
</protein>
<name>A0A7G9YQK9_9EURY</name>
<evidence type="ECO:0000313" key="5">
    <source>
        <dbReference type="EMBL" id="QNO44008.1"/>
    </source>
</evidence>
<comment type="similarity">
    <text evidence="1 2">Belongs to the small heat shock protein (HSP20) family.</text>
</comment>
<evidence type="ECO:0000256" key="1">
    <source>
        <dbReference type="PROSITE-ProRule" id="PRU00285"/>
    </source>
</evidence>
<feature type="domain" description="SHSP" evidence="3">
    <location>
        <begin position="76"/>
        <end position="170"/>
    </location>
</feature>
<dbReference type="Pfam" id="PF00011">
    <property type="entry name" value="HSP20"/>
    <property type="match status" value="1"/>
</dbReference>
<dbReference type="InterPro" id="IPR008978">
    <property type="entry name" value="HSP20-like_chaperone"/>
</dbReference>